<dbReference type="SUPFAM" id="SSF49363">
    <property type="entry name" value="Purple acid phosphatase, N-terminal domain"/>
    <property type="match status" value="1"/>
</dbReference>
<dbReference type="CDD" id="cd00063">
    <property type="entry name" value="FN3"/>
    <property type="match status" value="1"/>
</dbReference>
<dbReference type="GO" id="GO:0003993">
    <property type="term" value="F:acid phosphatase activity"/>
    <property type="evidence" value="ECO:0007669"/>
    <property type="project" value="InterPro"/>
</dbReference>
<reference evidence="4 5" key="1">
    <citation type="journal article" date="2016" name="Nat. Commun.">
        <title>Thousands of microbial genomes shed light on interconnected biogeochemical processes in an aquifer system.</title>
        <authorList>
            <person name="Anantharaman K."/>
            <person name="Brown C.T."/>
            <person name="Hug L.A."/>
            <person name="Sharon I."/>
            <person name="Castelle C.J."/>
            <person name="Probst A.J."/>
            <person name="Thomas B.C."/>
            <person name="Singh A."/>
            <person name="Wilkins M.J."/>
            <person name="Karaoz U."/>
            <person name="Brodie E.L."/>
            <person name="Williams K.H."/>
            <person name="Hubbard S.S."/>
            <person name="Banfield J.F."/>
        </authorList>
    </citation>
    <scope>NUCLEOTIDE SEQUENCE [LARGE SCALE GENOMIC DNA]</scope>
</reference>
<dbReference type="InterPro" id="IPR015914">
    <property type="entry name" value="PAPs_N"/>
</dbReference>
<feature type="domain" description="Dockerin" evidence="3">
    <location>
        <begin position="256"/>
        <end position="316"/>
    </location>
</feature>
<keyword evidence="1" id="KW-0812">Transmembrane</keyword>
<dbReference type="SUPFAM" id="SSF63446">
    <property type="entry name" value="Type I dockerin domain"/>
    <property type="match status" value="1"/>
</dbReference>
<dbReference type="Pfam" id="PF00404">
    <property type="entry name" value="Dockerin_1"/>
    <property type="match status" value="1"/>
</dbReference>
<dbReference type="InterPro" id="IPR036439">
    <property type="entry name" value="Dockerin_dom_sf"/>
</dbReference>
<dbReference type="EMBL" id="MFCX01000002">
    <property type="protein sequence ID" value="OGE26838.1"/>
    <property type="molecule type" value="Genomic_DNA"/>
</dbReference>
<dbReference type="SMART" id="SM00060">
    <property type="entry name" value="FN3"/>
    <property type="match status" value="1"/>
</dbReference>
<evidence type="ECO:0008006" key="6">
    <source>
        <dbReference type="Google" id="ProtNLM"/>
    </source>
</evidence>
<feature type="domain" description="Fibronectin type-III" evidence="2">
    <location>
        <begin position="43"/>
        <end position="138"/>
    </location>
</feature>
<feature type="transmembrane region" description="Helical" evidence="1">
    <location>
        <begin position="6"/>
        <end position="29"/>
    </location>
</feature>
<evidence type="ECO:0000259" key="3">
    <source>
        <dbReference type="PROSITE" id="PS51766"/>
    </source>
</evidence>
<dbReference type="InterPro" id="IPR003961">
    <property type="entry name" value="FN3_dom"/>
</dbReference>
<protein>
    <recommendedName>
        <fullName evidence="6">Fibronectin type-III domain-containing protein</fullName>
    </recommendedName>
</protein>
<dbReference type="Gene3D" id="2.60.40.380">
    <property type="entry name" value="Purple acid phosphatase-like, N-terminal"/>
    <property type="match status" value="1"/>
</dbReference>
<dbReference type="InterPro" id="IPR016134">
    <property type="entry name" value="Dockerin_dom"/>
</dbReference>
<dbReference type="GO" id="GO:0004553">
    <property type="term" value="F:hydrolase activity, hydrolyzing O-glycosyl compounds"/>
    <property type="evidence" value="ECO:0007669"/>
    <property type="project" value="InterPro"/>
</dbReference>
<dbReference type="Pfam" id="PF16656">
    <property type="entry name" value="Pur_ac_phosph_N"/>
    <property type="match status" value="1"/>
</dbReference>
<keyword evidence="1" id="KW-0472">Membrane</keyword>
<gene>
    <name evidence="4" type="ORF">A3C26_02960</name>
</gene>
<comment type="caution">
    <text evidence="4">The sequence shown here is derived from an EMBL/GenBank/DDBJ whole genome shotgun (WGS) entry which is preliminary data.</text>
</comment>
<evidence type="ECO:0000313" key="4">
    <source>
        <dbReference type="EMBL" id="OGE26838.1"/>
    </source>
</evidence>
<evidence type="ECO:0000313" key="5">
    <source>
        <dbReference type="Proteomes" id="UP000177042"/>
    </source>
</evidence>
<dbReference type="GO" id="GO:0046872">
    <property type="term" value="F:metal ion binding"/>
    <property type="evidence" value="ECO:0007669"/>
    <property type="project" value="InterPro"/>
</dbReference>
<dbReference type="InterPro" id="IPR002105">
    <property type="entry name" value="Dockerin_1_rpt"/>
</dbReference>
<name>A0A1F5JE64_9BACT</name>
<proteinExistence type="predicted"/>
<accession>A0A1F5JE64</accession>
<dbReference type="PROSITE" id="PS50853">
    <property type="entry name" value="FN3"/>
    <property type="match status" value="1"/>
</dbReference>
<organism evidence="4 5">
    <name type="scientific">Candidatus Daviesbacteria bacterium RIFCSPHIGHO2_02_FULL_39_12</name>
    <dbReference type="NCBI Taxonomy" id="1797770"/>
    <lineage>
        <taxon>Bacteria</taxon>
        <taxon>Candidatus Daviesiibacteriota</taxon>
    </lineage>
</organism>
<evidence type="ECO:0000256" key="1">
    <source>
        <dbReference type="SAM" id="Phobius"/>
    </source>
</evidence>
<dbReference type="CDD" id="cd14254">
    <property type="entry name" value="Dockerin_II"/>
    <property type="match status" value="1"/>
</dbReference>
<evidence type="ECO:0000259" key="2">
    <source>
        <dbReference type="PROSITE" id="PS50853"/>
    </source>
</evidence>
<dbReference type="PROSITE" id="PS51766">
    <property type="entry name" value="DOCKERIN"/>
    <property type="match status" value="1"/>
</dbReference>
<dbReference type="InterPro" id="IPR008963">
    <property type="entry name" value="Purple_acid_Pase-like_N"/>
</dbReference>
<dbReference type="GO" id="GO:0000272">
    <property type="term" value="P:polysaccharide catabolic process"/>
    <property type="evidence" value="ECO:0007669"/>
    <property type="project" value="InterPro"/>
</dbReference>
<dbReference type="PROSITE" id="PS00018">
    <property type="entry name" value="EF_HAND_1"/>
    <property type="match status" value="1"/>
</dbReference>
<dbReference type="Proteomes" id="UP000177042">
    <property type="component" value="Unassembled WGS sequence"/>
</dbReference>
<dbReference type="Gene3D" id="1.10.1330.10">
    <property type="entry name" value="Dockerin domain"/>
    <property type="match status" value="1"/>
</dbReference>
<keyword evidence="1" id="KW-1133">Transmembrane helix</keyword>
<sequence length="316" mass="34253">MKIFKFRIPTILGIGMILFGIIAGVLLVLKEQGFISQASPDIKAQNITITNITDNSVTISWHTQTPVASFLTYGQTNPNEQAVLDERDTKLPSAHSVHYVTVKNLLPKTEYLYKIISGKTATDILKFTTATPASSQINFRPVIGSSFAGDQPLDEGIAYLSMADASLQSALIKVSGNFLITLSQIRTADFAEVFLPTQDTTVKLTIVSAKGQSNILFKLGDFDKELPAVKLGEDLDFISNPPAIPSATPSASPSLQDLSRYDLNSDGKINSADNAILLQNFGGNPKNKKADLNGDGKVNQKDVDLMSREISRFNSL</sequence>
<dbReference type="AlphaFoldDB" id="A0A1F5JE64"/>
<dbReference type="InterPro" id="IPR018247">
    <property type="entry name" value="EF_Hand_1_Ca_BS"/>
</dbReference>